<feature type="transmembrane region" description="Helical" evidence="9">
    <location>
        <begin position="121"/>
        <end position="144"/>
    </location>
</feature>
<evidence type="ECO:0000256" key="9">
    <source>
        <dbReference type="RuleBase" id="RU369079"/>
    </source>
</evidence>
<keyword evidence="6 9" id="KW-1133">Transmembrane helix</keyword>
<evidence type="ECO:0000313" key="12">
    <source>
        <dbReference type="Proteomes" id="UP000295150"/>
    </source>
</evidence>
<evidence type="ECO:0000259" key="10">
    <source>
        <dbReference type="Pfam" id="PF04290"/>
    </source>
</evidence>
<name>A0A4R6GVF5_9GAMM</name>
<feature type="transmembrane region" description="Helical" evidence="9">
    <location>
        <begin position="12"/>
        <end position="33"/>
    </location>
</feature>
<evidence type="ECO:0000256" key="5">
    <source>
        <dbReference type="ARBA" id="ARBA00022692"/>
    </source>
</evidence>
<protein>
    <recommendedName>
        <fullName evidence="9">TRAP transporter small permease protein</fullName>
    </recommendedName>
</protein>
<gene>
    <name evidence="11" type="ORF">DFO68_12624</name>
</gene>
<evidence type="ECO:0000256" key="4">
    <source>
        <dbReference type="ARBA" id="ARBA00022519"/>
    </source>
</evidence>
<reference evidence="11 12" key="1">
    <citation type="submission" date="2019-03" db="EMBL/GenBank/DDBJ databases">
        <title>Freshwater and sediment microbial communities from various areas in North America, analyzing microbe dynamics in response to fracking.</title>
        <authorList>
            <person name="Lamendella R."/>
        </authorList>
    </citation>
    <scope>NUCLEOTIDE SEQUENCE [LARGE SCALE GENOMIC DNA]</scope>
    <source>
        <strain evidence="11 12">1_TX</strain>
    </source>
</reference>
<dbReference type="Proteomes" id="UP000295150">
    <property type="component" value="Unassembled WGS sequence"/>
</dbReference>
<dbReference type="InterPro" id="IPR055348">
    <property type="entry name" value="DctQ"/>
</dbReference>
<keyword evidence="3" id="KW-1003">Cell membrane</keyword>
<dbReference type="PANTHER" id="PTHR35011">
    <property type="entry name" value="2,3-DIKETO-L-GULONATE TRAP TRANSPORTER SMALL PERMEASE PROTEIN YIAM"/>
    <property type="match status" value="1"/>
</dbReference>
<feature type="transmembrane region" description="Helical" evidence="9">
    <location>
        <begin position="45"/>
        <end position="62"/>
    </location>
</feature>
<comment type="similarity">
    <text evidence="8 9">Belongs to the TRAP transporter small permease family.</text>
</comment>
<comment type="caution">
    <text evidence="11">The sequence shown here is derived from an EMBL/GenBank/DDBJ whole genome shotgun (WGS) entry which is preliminary data.</text>
</comment>
<evidence type="ECO:0000256" key="6">
    <source>
        <dbReference type="ARBA" id="ARBA00022989"/>
    </source>
</evidence>
<keyword evidence="5 9" id="KW-0812">Transmembrane</keyword>
<keyword evidence="4 9" id="KW-0997">Cell inner membrane</keyword>
<feature type="transmembrane region" description="Helical" evidence="9">
    <location>
        <begin position="83"/>
        <end position="101"/>
    </location>
</feature>
<dbReference type="AlphaFoldDB" id="A0A4R6GVF5"/>
<evidence type="ECO:0000256" key="8">
    <source>
        <dbReference type="ARBA" id="ARBA00038436"/>
    </source>
</evidence>
<dbReference type="RefSeq" id="WP_133484223.1">
    <property type="nucleotide sequence ID" value="NZ_SNWH01000026.1"/>
</dbReference>
<proteinExistence type="inferred from homology"/>
<dbReference type="InterPro" id="IPR007387">
    <property type="entry name" value="TRAP_DctQ"/>
</dbReference>
<comment type="subcellular location">
    <subcellularLocation>
        <location evidence="1 9">Cell inner membrane</location>
        <topology evidence="1 9">Multi-pass membrane protein</topology>
    </subcellularLocation>
</comment>
<evidence type="ECO:0000256" key="7">
    <source>
        <dbReference type="ARBA" id="ARBA00023136"/>
    </source>
</evidence>
<comment type="function">
    <text evidence="9">Part of the tripartite ATP-independent periplasmic (TRAP) transport system.</text>
</comment>
<keyword evidence="7 9" id="KW-0472">Membrane</keyword>
<dbReference type="EMBL" id="SNWH01000026">
    <property type="protein sequence ID" value="TDN98870.1"/>
    <property type="molecule type" value="Genomic_DNA"/>
</dbReference>
<dbReference type="GO" id="GO:0005886">
    <property type="term" value="C:plasma membrane"/>
    <property type="evidence" value="ECO:0007669"/>
    <property type="project" value="UniProtKB-SubCell"/>
</dbReference>
<sequence>MFKFLDKHLEEIFMVFLLSLMSILIGAQVFMRYVMNDSLTWSEELARYAFIWATYIGVASGVKRNAHICVEAAVTKLPALYQRYAAIVAHILFIAFAILVMKEGYALTQKILSFGQKSSALGIPMGWIYLAPTVGFGLVIVRLIQRIVFEIQTIRRSHGEVKS</sequence>
<dbReference type="PANTHER" id="PTHR35011:SF2">
    <property type="entry name" value="2,3-DIKETO-L-GULONATE TRAP TRANSPORTER SMALL PERMEASE PROTEIN YIAM"/>
    <property type="match status" value="1"/>
</dbReference>
<evidence type="ECO:0000256" key="1">
    <source>
        <dbReference type="ARBA" id="ARBA00004429"/>
    </source>
</evidence>
<organism evidence="11 12">
    <name type="scientific">Halomonas ventosae</name>
    <dbReference type="NCBI Taxonomy" id="229007"/>
    <lineage>
        <taxon>Bacteria</taxon>
        <taxon>Pseudomonadati</taxon>
        <taxon>Pseudomonadota</taxon>
        <taxon>Gammaproteobacteria</taxon>
        <taxon>Oceanospirillales</taxon>
        <taxon>Halomonadaceae</taxon>
        <taxon>Halomonas</taxon>
    </lineage>
</organism>
<evidence type="ECO:0000256" key="2">
    <source>
        <dbReference type="ARBA" id="ARBA00022448"/>
    </source>
</evidence>
<dbReference type="Pfam" id="PF04290">
    <property type="entry name" value="DctQ"/>
    <property type="match status" value="1"/>
</dbReference>
<evidence type="ECO:0000256" key="3">
    <source>
        <dbReference type="ARBA" id="ARBA00022475"/>
    </source>
</evidence>
<keyword evidence="2 9" id="KW-0813">Transport</keyword>
<comment type="subunit">
    <text evidence="9">The complex comprises the extracytoplasmic solute receptor protein and the two transmembrane proteins.</text>
</comment>
<dbReference type="GO" id="GO:0015740">
    <property type="term" value="P:C4-dicarboxylate transport"/>
    <property type="evidence" value="ECO:0007669"/>
    <property type="project" value="TreeGrafter"/>
</dbReference>
<evidence type="ECO:0000313" key="11">
    <source>
        <dbReference type="EMBL" id="TDN98870.1"/>
    </source>
</evidence>
<dbReference type="GO" id="GO:0022857">
    <property type="term" value="F:transmembrane transporter activity"/>
    <property type="evidence" value="ECO:0007669"/>
    <property type="project" value="UniProtKB-UniRule"/>
</dbReference>
<keyword evidence="12" id="KW-1185">Reference proteome</keyword>
<dbReference type="OrthoDB" id="9791324at2"/>
<feature type="domain" description="Tripartite ATP-independent periplasmic transporters DctQ component" evidence="10">
    <location>
        <begin position="21"/>
        <end position="148"/>
    </location>
</feature>
<accession>A0A4R6GVF5</accession>